<dbReference type="InterPro" id="IPR036397">
    <property type="entry name" value="RNaseH_sf"/>
</dbReference>
<dbReference type="GO" id="GO:0016787">
    <property type="term" value="F:hydrolase activity"/>
    <property type="evidence" value="ECO:0007669"/>
    <property type="project" value="UniProtKB-KW"/>
</dbReference>
<dbReference type="PANTHER" id="PTHR42648">
    <property type="entry name" value="TRANSPOSASE, PUTATIVE-RELATED"/>
    <property type="match status" value="1"/>
</dbReference>
<keyword evidence="10" id="KW-0695">RNA-directed DNA polymerase</keyword>
<feature type="compositionally biased region" description="Acidic residues" evidence="16">
    <location>
        <begin position="290"/>
        <end position="305"/>
    </location>
</feature>
<comment type="catalytic activity">
    <reaction evidence="14">
        <text>DNA(n) + a 2'-deoxyribonucleoside 5'-triphosphate = DNA(n+1) + diphosphate</text>
        <dbReference type="Rhea" id="RHEA:22508"/>
        <dbReference type="Rhea" id="RHEA-COMP:17339"/>
        <dbReference type="Rhea" id="RHEA-COMP:17340"/>
        <dbReference type="ChEBI" id="CHEBI:33019"/>
        <dbReference type="ChEBI" id="CHEBI:61560"/>
        <dbReference type="ChEBI" id="CHEBI:173112"/>
        <dbReference type="EC" id="2.7.7.49"/>
    </reaction>
</comment>
<dbReference type="GO" id="GO:0003723">
    <property type="term" value="F:RNA binding"/>
    <property type="evidence" value="ECO:0007669"/>
    <property type="project" value="UniProtKB-KW"/>
</dbReference>
<keyword evidence="13" id="KW-0511">Multifunctional enzyme</keyword>
<accession>A0A177U398</accession>
<organism evidence="17 18">
    <name type="scientific">Tilletia caries</name>
    <name type="common">wheat bunt fungus</name>
    <dbReference type="NCBI Taxonomy" id="13290"/>
    <lineage>
        <taxon>Eukaryota</taxon>
        <taxon>Fungi</taxon>
        <taxon>Dikarya</taxon>
        <taxon>Basidiomycota</taxon>
        <taxon>Ustilaginomycotina</taxon>
        <taxon>Exobasidiomycetes</taxon>
        <taxon>Tilletiales</taxon>
        <taxon>Tilletiaceae</taxon>
        <taxon>Tilletia</taxon>
    </lineage>
</organism>
<keyword evidence="2" id="KW-0548">Nucleotidyltransferase</keyword>
<keyword evidence="8" id="KW-0694">RNA-binding</keyword>
<dbReference type="Proteomes" id="UP000077671">
    <property type="component" value="Unassembled WGS sequence"/>
</dbReference>
<dbReference type="GO" id="GO:0005634">
    <property type="term" value="C:nucleus"/>
    <property type="evidence" value="ECO:0007669"/>
    <property type="project" value="UniProtKB-ARBA"/>
</dbReference>
<keyword evidence="9" id="KW-0229">DNA integration</keyword>
<evidence type="ECO:0000256" key="7">
    <source>
        <dbReference type="ARBA" id="ARBA00022842"/>
    </source>
</evidence>
<keyword evidence="11" id="KW-0808">Transferase</keyword>
<evidence type="ECO:0000313" key="18">
    <source>
        <dbReference type="Proteomes" id="UP000077671"/>
    </source>
</evidence>
<dbReference type="GO" id="GO:0003964">
    <property type="term" value="F:RNA-directed DNA polymerase activity"/>
    <property type="evidence" value="ECO:0007669"/>
    <property type="project" value="UniProtKB-KW"/>
</dbReference>
<dbReference type="SUPFAM" id="SSF56672">
    <property type="entry name" value="DNA/RNA polymerases"/>
    <property type="match status" value="1"/>
</dbReference>
<evidence type="ECO:0000256" key="15">
    <source>
        <dbReference type="ARBA" id="ARBA00049244"/>
    </source>
</evidence>
<dbReference type="InterPro" id="IPR057670">
    <property type="entry name" value="SH3_retrovirus"/>
</dbReference>
<keyword evidence="3" id="KW-0540">Nuclease</keyword>
<evidence type="ECO:0000256" key="14">
    <source>
        <dbReference type="ARBA" id="ARBA00048173"/>
    </source>
</evidence>
<dbReference type="AlphaFoldDB" id="A0A177U398"/>
<evidence type="ECO:0000256" key="10">
    <source>
        <dbReference type="ARBA" id="ARBA00022918"/>
    </source>
</evidence>
<evidence type="ECO:0000256" key="13">
    <source>
        <dbReference type="ARBA" id="ARBA00023268"/>
    </source>
</evidence>
<keyword evidence="5" id="KW-0255">Endonuclease</keyword>
<feature type="region of interest" description="Disordered" evidence="16">
    <location>
        <begin position="288"/>
        <end position="336"/>
    </location>
</feature>
<feature type="region of interest" description="Disordered" evidence="16">
    <location>
        <begin position="263"/>
        <end position="282"/>
    </location>
</feature>
<evidence type="ECO:0000256" key="16">
    <source>
        <dbReference type="SAM" id="MobiDB-lite"/>
    </source>
</evidence>
<dbReference type="PANTHER" id="PTHR42648:SF11">
    <property type="entry name" value="TRANSPOSON TY4-P GAG-POL POLYPROTEIN"/>
    <property type="match status" value="1"/>
</dbReference>
<keyword evidence="12" id="KW-0233">DNA recombination</keyword>
<protein>
    <submittedName>
        <fullName evidence="17">Uncharacterized protein</fullName>
    </submittedName>
</protein>
<dbReference type="GO" id="GO:0006310">
    <property type="term" value="P:DNA recombination"/>
    <property type="evidence" value="ECO:0007669"/>
    <property type="project" value="UniProtKB-KW"/>
</dbReference>
<comment type="caution">
    <text evidence="17">The sequence shown here is derived from an EMBL/GenBank/DDBJ whole genome shotgun (WGS) entry which is preliminary data.</text>
</comment>
<keyword evidence="6" id="KW-0378">Hydrolase</keyword>
<evidence type="ECO:0000256" key="8">
    <source>
        <dbReference type="ARBA" id="ARBA00022884"/>
    </source>
</evidence>
<keyword evidence="4" id="KW-0479">Metal-binding</keyword>
<dbReference type="Gene3D" id="3.30.420.10">
    <property type="entry name" value="Ribonuclease H-like superfamily/Ribonuclease H"/>
    <property type="match status" value="1"/>
</dbReference>
<reference evidence="17" key="1">
    <citation type="submission" date="2016-04" db="EMBL/GenBank/DDBJ databases">
        <authorList>
            <person name="Nguyen H.D."/>
            <person name="Kesanakurti P."/>
            <person name="Cullis J."/>
            <person name="Levesque C.A."/>
            <person name="Hambleton S."/>
        </authorList>
    </citation>
    <scope>NUCLEOTIDE SEQUENCE</scope>
    <source>
        <strain evidence="17">DAOMC 238032</strain>
    </source>
</reference>
<keyword evidence="1" id="KW-0815">Transposition</keyword>
<dbReference type="InterPro" id="IPR012337">
    <property type="entry name" value="RNaseH-like_sf"/>
</dbReference>
<dbReference type="InterPro" id="IPR013103">
    <property type="entry name" value="RVT_2"/>
</dbReference>
<proteinExistence type="predicted"/>
<dbReference type="SUPFAM" id="SSF53098">
    <property type="entry name" value="Ribonuclease H-like"/>
    <property type="match status" value="1"/>
</dbReference>
<evidence type="ECO:0000256" key="1">
    <source>
        <dbReference type="ARBA" id="ARBA00022578"/>
    </source>
</evidence>
<dbReference type="InterPro" id="IPR001584">
    <property type="entry name" value="Integrase_cat-core"/>
</dbReference>
<dbReference type="CDD" id="cd09272">
    <property type="entry name" value="RNase_HI_RT_Ty1"/>
    <property type="match status" value="1"/>
</dbReference>
<dbReference type="Pfam" id="PF25597">
    <property type="entry name" value="SH3_retrovirus"/>
    <property type="match status" value="1"/>
</dbReference>
<dbReference type="GO" id="GO:0046872">
    <property type="term" value="F:metal ion binding"/>
    <property type="evidence" value="ECO:0007669"/>
    <property type="project" value="UniProtKB-KW"/>
</dbReference>
<reference evidence="17" key="2">
    <citation type="journal article" date="2019" name="IMA Fungus">
        <title>Genome sequencing and comparison of five Tilletia species to identify candidate genes for the detection of regulated species infecting wheat.</title>
        <authorList>
            <person name="Nguyen H.D.T."/>
            <person name="Sultana T."/>
            <person name="Kesanakurti P."/>
            <person name="Hambleton S."/>
        </authorList>
    </citation>
    <scope>NUCLEOTIDE SEQUENCE</scope>
    <source>
        <strain evidence="17">DAOMC 238032</strain>
    </source>
</reference>
<dbReference type="Pfam" id="PF00665">
    <property type="entry name" value="rve"/>
    <property type="match status" value="1"/>
</dbReference>
<evidence type="ECO:0000256" key="2">
    <source>
        <dbReference type="ARBA" id="ARBA00022695"/>
    </source>
</evidence>
<evidence type="ECO:0000313" key="17">
    <source>
        <dbReference type="EMBL" id="KAE8241866.1"/>
    </source>
</evidence>
<dbReference type="PROSITE" id="PS50994">
    <property type="entry name" value="INTEGRASE"/>
    <property type="match status" value="1"/>
</dbReference>
<comment type="catalytic activity">
    <reaction evidence="15">
        <text>DNA(n) + a 2'-deoxyribonucleoside 5'-triphosphate = DNA(n+1) + diphosphate</text>
        <dbReference type="Rhea" id="RHEA:22508"/>
        <dbReference type="Rhea" id="RHEA-COMP:17339"/>
        <dbReference type="Rhea" id="RHEA-COMP:17340"/>
        <dbReference type="ChEBI" id="CHEBI:33019"/>
        <dbReference type="ChEBI" id="CHEBI:61560"/>
        <dbReference type="ChEBI" id="CHEBI:173112"/>
        <dbReference type="EC" id="2.7.7.7"/>
    </reaction>
</comment>
<keyword evidence="7" id="KW-0460">Magnesium</keyword>
<dbReference type="GO" id="GO:0015074">
    <property type="term" value="P:DNA integration"/>
    <property type="evidence" value="ECO:0007669"/>
    <property type="project" value="UniProtKB-KW"/>
</dbReference>
<evidence type="ECO:0000256" key="11">
    <source>
        <dbReference type="ARBA" id="ARBA00022932"/>
    </source>
</evidence>
<keyword evidence="11" id="KW-0239">DNA-directed DNA polymerase</keyword>
<dbReference type="GO" id="GO:0003887">
    <property type="term" value="F:DNA-directed DNA polymerase activity"/>
    <property type="evidence" value="ECO:0007669"/>
    <property type="project" value="UniProtKB-KW"/>
</dbReference>
<evidence type="ECO:0000256" key="12">
    <source>
        <dbReference type="ARBA" id="ARBA00023172"/>
    </source>
</evidence>
<evidence type="ECO:0000256" key="9">
    <source>
        <dbReference type="ARBA" id="ARBA00022908"/>
    </source>
</evidence>
<dbReference type="EMBL" id="LWDD02002215">
    <property type="protein sequence ID" value="KAE8241866.1"/>
    <property type="molecule type" value="Genomic_DNA"/>
</dbReference>
<dbReference type="InterPro" id="IPR039537">
    <property type="entry name" value="Retrotran_Ty1/copia-like"/>
</dbReference>
<evidence type="ECO:0000256" key="6">
    <source>
        <dbReference type="ARBA" id="ARBA00022801"/>
    </source>
</evidence>
<name>A0A177U398_9BASI</name>
<dbReference type="InterPro" id="IPR043502">
    <property type="entry name" value="DNA/RNA_pol_sf"/>
</dbReference>
<dbReference type="Pfam" id="PF07727">
    <property type="entry name" value="RVT_2"/>
    <property type="match status" value="1"/>
</dbReference>
<gene>
    <name evidence="17" type="ORF">A4X03_0g8072</name>
</gene>
<dbReference type="GO" id="GO:0032196">
    <property type="term" value="P:transposition"/>
    <property type="evidence" value="ECO:0007669"/>
    <property type="project" value="UniProtKB-KW"/>
</dbReference>
<evidence type="ECO:0000256" key="4">
    <source>
        <dbReference type="ARBA" id="ARBA00022723"/>
    </source>
</evidence>
<dbReference type="GO" id="GO:0004519">
    <property type="term" value="F:endonuclease activity"/>
    <property type="evidence" value="ECO:0007669"/>
    <property type="project" value="UniProtKB-KW"/>
</dbReference>
<feature type="compositionally biased region" description="Basic and acidic residues" evidence="16">
    <location>
        <begin position="317"/>
        <end position="336"/>
    </location>
</feature>
<evidence type="ECO:0000256" key="3">
    <source>
        <dbReference type="ARBA" id="ARBA00022722"/>
    </source>
</evidence>
<sequence>MIDLLDVEANYKIWCETCQAAKATRDPFNDIPYRAIMPVELVFSDLSGPFKICFGGFKYFGTFIDDYSDLTTVVLIKTKDEIFGKFQTWVKATEKAFGHEVQVLRTDGGGEYMSKAMSEWLEKKGILHHVTPPHTPQLNGKAERKNRTLKEMTAAMLIGSNMSTQWWGHAIMFACGLLMRITKTVDGRTVWEIIHKRKPSLTKAHAFGAECWVHIPAADRLKSDHASPKAWKGKLVSWPTERSGWGIYNPKTDKIVFSRDISFSPRGQEDTSNPQEEEIDSHEVIRVEDFLEPDDDEEVQEAPNDDEPRRRLPAAAEQREQPREAVRMGDRPVRELPRRVNRGQHSDWYRQNFVMFIQELEGHLFPISPTDKDPLTYEEALARPEPERQEWIDAIDREFNSLIKNGTLEEVIVPEGANVVSTKHVFKTKYDANGNFIKRKDRCVARGFTQEYGVDYNETYAPVARMTSLRIFLVMVIVHSFVVWQTDVETAFLNPDMDRPLYIEFPKGWKKNSSKSTGLLVKKGLYGFKQSARLWWLHLMETLEKLGFSHSETDWGIFLRNESDGSITVVFVYVDDILIAAKTKDIIDSVCNGLKQAYTMTDIGEVSSVLGISVRRTKDAYYLNQSVYIQTVLERFGLEEARSEPTPVATGTKLVKKGTPLEGGKDGISKYQACIGCLLWVYLCTRGDIGYIVSALARFSANPTKEHWRIAMRVLRYLKGTQDFCLELKPVKNPHQPAIVGYSDADWAGEVGGRQSQSGYLFKLYGCAVSWASLHQDCVSLSSVESEYVALTEAGKEAVWLVRAVSDYGKPNEHPVLIRGDNQGALALAENPGFHRRTKHIELRYHYIRKLKSQGTVKLEYVDTHNQTADILTKPVSGPTLFKHRDSMGLQPPPGSTSR</sequence>
<evidence type="ECO:0000256" key="5">
    <source>
        <dbReference type="ARBA" id="ARBA00022759"/>
    </source>
</evidence>